<accession>A0A1L7CIJ7</accession>
<sequence length="168" mass="17895">MPPEIRIPGLPPIQTVDILRGVFSLLPVLIIVFGMSDGPLGSSGPTDEGDDGYVVVAPVDGYDPALKSQVNKSLASATRPVLMLENSSLADDAQKQADRDAKNNRVDGTRDNTVAFAIKKADVSKSKIVDKITASDEFNDENNQKFGLGIATSKDYVFVVVKFGAIDA</sequence>
<protein>
    <submittedName>
        <fullName evidence="1">Uncharacterized protein</fullName>
    </submittedName>
</protein>
<name>A0A1L7CIJ7_9CORY</name>
<evidence type="ECO:0000313" key="2">
    <source>
        <dbReference type="Proteomes" id="UP000185478"/>
    </source>
</evidence>
<organism evidence="1 2">
    <name type="scientific">Corynebacterium aquilae DSM 44791</name>
    <dbReference type="NCBI Taxonomy" id="1431546"/>
    <lineage>
        <taxon>Bacteria</taxon>
        <taxon>Bacillati</taxon>
        <taxon>Actinomycetota</taxon>
        <taxon>Actinomycetes</taxon>
        <taxon>Mycobacteriales</taxon>
        <taxon>Corynebacteriaceae</taxon>
        <taxon>Corynebacterium</taxon>
    </lineage>
</organism>
<proteinExistence type="predicted"/>
<dbReference type="RefSeq" id="WP_075728025.1">
    <property type="nucleotide sequence ID" value="NZ_CP009245.1"/>
</dbReference>
<dbReference type="Proteomes" id="UP000185478">
    <property type="component" value="Chromosome"/>
</dbReference>
<evidence type="ECO:0000313" key="1">
    <source>
        <dbReference type="EMBL" id="APT85680.1"/>
    </source>
</evidence>
<reference evidence="1 2" key="1">
    <citation type="submission" date="2014-08" db="EMBL/GenBank/DDBJ databases">
        <title>Complete genome sequence of Corynebacterium aquilae S-613T(T) (=DSM 44791(T)), isolated from the choana of a healthy golden eagle.</title>
        <authorList>
            <person name="Ruckert C."/>
            <person name="Albersmeier A."/>
            <person name="Winkler A."/>
            <person name="Kalinowski J."/>
        </authorList>
    </citation>
    <scope>NUCLEOTIDE SEQUENCE [LARGE SCALE GENOMIC DNA]</scope>
    <source>
        <strain evidence="1 2">S-613</strain>
    </source>
</reference>
<keyword evidence="2" id="KW-1185">Reference proteome</keyword>
<dbReference type="EMBL" id="CP009245">
    <property type="protein sequence ID" value="APT85680.1"/>
    <property type="molecule type" value="Genomic_DNA"/>
</dbReference>
<dbReference type="AlphaFoldDB" id="A0A1L7CIJ7"/>
<gene>
    <name evidence="1" type="ORF">CAQU_12245</name>
</gene>
<dbReference type="OrthoDB" id="9961587at2"/>
<dbReference type="KEGG" id="caqu:CAQU_12245"/>